<organism evidence="12">
    <name type="scientific">Physcomitrium patens</name>
    <name type="common">Spreading-leaved earth moss</name>
    <name type="synonym">Physcomitrella patens</name>
    <dbReference type="NCBI Taxonomy" id="3218"/>
    <lineage>
        <taxon>Eukaryota</taxon>
        <taxon>Viridiplantae</taxon>
        <taxon>Streptophyta</taxon>
        <taxon>Embryophyta</taxon>
        <taxon>Bryophyta</taxon>
        <taxon>Bryophytina</taxon>
        <taxon>Bryopsida</taxon>
        <taxon>Funariidae</taxon>
        <taxon>Funariales</taxon>
        <taxon>Funariaceae</taxon>
        <taxon>Physcomitrium</taxon>
    </lineage>
</organism>
<dbReference type="SUPFAM" id="SSF50978">
    <property type="entry name" value="WD40 repeat-like"/>
    <property type="match status" value="1"/>
</dbReference>
<dbReference type="SUPFAM" id="SSF57903">
    <property type="entry name" value="FYVE/PHD zinc finger"/>
    <property type="match status" value="1"/>
</dbReference>
<dbReference type="RefSeq" id="XP_024378246.1">
    <property type="nucleotide sequence ID" value="XM_024522478.2"/>
</dbReference>
<dbReference type="InterPro" id="IPR011011">
    <property type="entry name" value="Znf_FYVE_PHD"/>
</dbReference>
<dbReference type="Gene3D" id="3.30.40.10">
    <property type="entry name" value="Zinc/RING finger domain, C3HC4 (zinc finger)"/>
    <property type="match status" value="1"/>
</dbReference>
<feature type="compositionally biased region" description="Basic and acidic residues" evidence="8">
    <location>
        <begin position="29"/>
        <end position="39"/>
    </location>
</feature>
<dbReference type="SUPFAM" id="SSF50729">
    <property type="entry name" value="PH domain-like"/>
    <property type="match status" value="1"/>
</dbReference>
<dbReference type="Pfam" id="PF00400">
    <property type="entry name" value="WD40"/>
    <property type="match status" value="2"/>
</dbReference>
<dbReference type="Gramene" id="Pp3c6_26100V3.1">
    <property type="protein sequence ID" value="Pp3c6_26100V3.1"/>
    <property type="gene ID" value="Pp3c6_26100"/>
</dbReference>
<dbReference type="InterPro" id="IPR000409">
    <property type="entry name" value="BEACH_dom"/>
</dbReference>
<dbReference type="InterPro" id="IPR000306">
    <property type="entry name" value="Znf_FYVE"/>
</dbReference>
<feature type="repeat" description="WD" evidence="7">
    <location>
        <begin position="3478"/>
        <end position="3519"/>
    </location>
</feature>
<dbReference type="FunFam" id="1.10.1540.10:FF:000002">
    <property type="entry name" value="WD repeat and FYVE domain containing 3"/>
    <property type="match status" value="1"/>
</dbReference>
<feature type="domain" description="FYVE-type" evidence="9">
    <location>
        <begin position="3691"/>
        <end position="3751"/>
    </location>
</feature>
<dbReference type="FunFam" id="3.30.40.10:FF:000105">
    <property type="entry name" value="WD repeat and FYVE domain-containing protein 2"/>
    <property type="match status" value="1"/>
</dbReference>
<dbReference type="Gene3D" id="1.25.10.10">
    <property type="entry name" value="Leucine-rich Repeat Variant"/>
    <property type="match status" value="1"/>
</dbReference>
<evidence type="ECO:0000256" key="4">
    <source>
        <dbReference type="ARBA" id="ARBA00022771"/>
    </source>
</evidence>
<dbReference type="GeneID" id="112283585"/>
<feature type="region of interest" description="Disordered" evidence="8">
    <location>
        <begin position="240"/>
        <end position="262"/>
    </location>
</feature>
<feature type="compositionally biased region" description="Basic and acidic residues" evidence="8">
    <location>
        <begin position="1"/>
        <end position="11"/>
    </location>
</feature>
<dbReference type="InterPro" id="IPR015943">
    <property type="entry name" value="WD40/YVTN_repeat-like_dom_sf"/>
</dbReference>
<dbReference type="Pfam" id="PF01363">
    <property type="entry name" value="FYVE"/>
    <property type="match status" value="1"/>
</dbReference>
<feature type="domain" description="BEACH" evidence="10">
    <location>
        <begin position="3054"/>
        <end position="3345"/>
    </location>
</feature>
<reference evidence="12 14" key="1">
    <citation type="journal article" date="2008" name="Science">
        <title>The Physcomitrella genome reveals evolutionary insights into the conquest of land by plants.</title>
        <authorList>
            <person name="Rensing S."/>
            <person name="Lang D."/>
            <person name="Zimmer A."/>
            <person name="Terry A."/>
            <person name="Salamov A."/>
            <person name="Shapiro H."/>
            <person name="Nishiyama T."/>
            <person name="Perroud P.-F."/>
            <person name="Lindquist E."/>
            <person name="Kamisugi Y."/>
            <person name="Tanahashi T."/>
            <person name="Sakakibara K."/>
            <person name="Fujita T."/>
            <person name="Oishi K."/>
            <person name="Shin-I T."/>
            <person name="Kuroki Y."/>
            <person name="Toyoda A."/>
            <person name="Suzuki Y."/>
            <person name="Hashimoto A."/>
            <person name="Yamaguchi K."/>
            <person name="Sugano A."/>
            <person name="Kohara Y."/>
            <person name="Fujiyama A."/>
            <person name="Anterola A."/>
            <person name="Aoki S."/>
            <person name="Ashton N."/>
            <person name="Barbazuk W.B."/>
            <person name="Barker E."/>
            <person name="Bennetzen J."/>
            <person name="Bezanilla M."/>
            <person name="Blankenship R."/>
            <person name="Cho S.H."/>
            <person name="Dutcher S."/>
            <person name="Estelle M."/>
            <person name="Fawcett J.A."/>
            <person name="Gundlach H."/>
            <person name="Hanada K."/>
            <person name="Heyl A."/>
            <person name="Hicks K.A."/>
            <person name="Hugh J."/>
            <person name="Lohr M."/>
            <person name="Mayer K."/>
            <person name="Melkozernov A."/>
            <person name="Murata T."/>
            <person name="Nelson D."/>
            <person name="Pils B."/>
            <person name="Prigge M."/>
            <person name="Reiss B."/>
            <person name="Renner T."/>
            <person name="Rombauts S."/>
            <person name="Rushton P."/>
            <person name="Sanderfoot A."/>
            <person name="Schween G."/>
            <person name="Shiu S.-H."/>
            <person name="Stueber K."/>
            <person name="Theodoulou F.L."/>
            <person name="Tu H."/>
            <person name="Van de Peer Y."/>
            <person name="Verrier P.J."/>
            <person name="Waters E."/>
            <person name="Wood A."/>
            <person name="Yang L."/>
            <person name="Cove D."/>
            <person name="Cuming A."/>
            <person name="Hasebe M."/>
            <person name="Lucas S."/>
            <person name="Mishler D.B."/>
            <person name="Reski R."/>
            <person name="Grigoriev I."/>
            <person name="Quatrano R.S."/>
            <person name="Boore J.L."/>
        </authorList>
    </citation>
    <scope>NUCLEOTIDE SEQUENCE [LARGE SCALE GENOMIC DNA]</scope>
    <source>
        <strain evidence="13 14">cv. Gransden 2004</strain>
    </source>
</reference>
<dbReference type="CDD" id="cd06071">
    <property type="entry name" value="Beach"/>
    <property type="match status" value="1"/>
</dbReference>
<dbReference type="KEGG" id="ppp:112283585"/>
<feature type="domain" description="BEACH-type PH" evidence="11">
    <location>
        <begin position="2865"/>
        <end position="3029"/>
    </location>
</feature>
<dbReference type="Gene3D" id="1.10.1540.10">
    <property type="entry name" value="BEACH domain"/>
    <property type="match status" value="1"/>
</dbReference>
<name>A0A2K1KH61_PHYPA</name>
<dbReference type="InterPro" id="IPR013320">
    <property type="entry name" value="ConA-like_dom_sf"/>
</dbReference>
<dbReference type="FunCoup" id="A0A2K1KH61">
    <property type="interactions" value="2503"/>
</dbReference>
<keyword evidence="2" id="KW-0479">Metal-binding</keyword>
<evidence type="ECO:0000313" key="13">
    <source>
        <dbReference type="EnsemblPlants" id="Pp3c6_26100V3.1"/>
    </source>
</evidence>
<dbReference type="SMART" id="SM01026">
    <property type="entry name" value="Beach"/>
    <property type="match status" value="1"/>
</dbReference>
<keyword evidence="3" id="KW-0677">Repeat</keyword>
<evidence type="ECO:0000256" key="2">
    <source>
        <dbReference type="ARBA" id="ARBA00022723"/>
    </source>
</evidence>
<dbReference type="EnsemblPlants" id="Pp3c6_26100V3.2">
    <property type="protein sequence ID" value="Pp3c6_26100V3.2"/>
    <property type="gene ID" value="Pp3c6_26100"/>
</dbReference>
<keyword evidence="5" id="KW-0862">Zinc</keyword>
<dbReference type="SUPFAM" id="SSF48371">
    <property type="entry name" value="ARM repeat"/>
    <property type="match status" value="1"/>
</dbReference>
<feature type="repeat" description="WD" evidence="7">
    <location>
        <begin position="3428"/>
        <end position="3459"/>
    </location>
</feature>
<dbReference type="STRING" id="3218.A0A2K1KH61"/>
<evidence type="ECO:0000256" key="5">
    <source>
        <dbReference type="ARBA" id="ARBA00022833"/>
    </source>
</evidence>
<dbReference type="OrthoDB" id="26681at2759"/>
<dbReference type="GO" id="GO:0008270">
    <property type="term" value="F:zinc ion binding"/>
    <property type="evidence" value="ECO:0007669"/>
    <property type="project" value="UniProtKB-KW"/>
</dbReference>
<dbReference type="PROSITE" id="PS00678">
    <property type="entry name" value="WD_REPEATS_1"/>
    <property type="match status" value="1"/>
</dbReference>
<evidence type="ECO:0000256" key="8">
    <source>
        <dbReference type="SAM" id="MobiDB-lite"/>
    </source>
</evidence>
<evidence type="ECO:0000259" key="10">
    <source>
        <dbReference type="PROSITE" id="PS50197"/>
    </source>
</evidence>
<dbReference type="InterPro" id="IPR013083">
    <property type="entry name" value="Znf_RING/FYVE/PHD"/>
</dbReference>
<keyword evidence="4 6" id="KW-0863">Zinc-finger</keyword>
<dbReference type="EMBL" id="ABEU02000006">
    <property type="protein sequence ID" value="PNR53122.1"/>
    <property type="molecule type" value="Genomic_DNA"/>
</dbReference>
<dbReference type="Gene3D" id="2.130.10.10">
    <property type="entry name" value="YVTN repeat-like/Quinoprotein amine dehydrogenase"/>
    <property type="match status" value="1"/>
</dbReference>
<dbReference type="PANTHER" id="PTHR46108:SF4">
    <property type="entry name" value="BLUE CHEESE"/>
    <property type="match status" value="1"/>
</dbReference>
<dbReference type="InterPro" id="IPR017455">
    <property type="entry name" value="Znf_FYVE-rel"/>
</dbReference>
<feature type="region of interest" description="Disordered" evidence="8">
    <location>
        <begin position="2154"/>
        <end position="2175"/>
    </location>
</feature>
<reference evidence="12 14" key="2">
    <citation type="journal article" date="2018" name="Plant J.">
        <title>The Physcomitrella patens chromosome-scale assembly reveals moss genome structure and evolution.</title>
        <authorList>
            <person name="Lang D."/>
            <person name="Ullrich K.K."/>
            <person name="Murat F."/>
            <person name="Fuchs J."/>
            <person name="Jenkins J."/>
            <person name="Haas F.B."/>
            <person name="Piednoel M."/>
            <person name="Gundlach H."/>
            <person name="Van Bel M."/>
            <person name="Meyberg R."/>
            <person name="Vives C."/>
            <person name="Morata J."/>
            <person name="Symeonidi A."/>
            <person name="Hiss M."/>
            <person name="Muchero W."/>
            <person name="Kamisugi Y."/>
            <person name="Saleh O."/>
            <person name="Blanc G."/>
            <person name="Decker E.L."/>
            <person name="van Gessel N."/>
            <person name="Grimwood J."/>
            <person name="Hayes R.D."/>
            <person name="Graham S.W."/>
            <person name="Gunter L.E."/>
            <person name="McDaniel S.F."/>
            <person name="Hoernstein S.N.W."/>
            <person name="Larsson A."/>
            <person name="Li F.W."/>
            <person name="Perroud P.F."/>
            <person name="Phillips J."/>
            <person name="Ranjan P."/>
            <person name="Rokshar D.S."/>
            <person name="Rothfels C.J."/>
            <person name="Schneider L."/>
            <person name="Shu S."/>
            <person name="Stevenson D.W."/>
            <person name="Thummler F."/>
            <person name="Tillich M."/>
            <person name="Villarreal Aguilar J.C."/>
            <person name="Widiez T."/>
            <person name="Wong G.K."/>
            <person name="Wymore A."/>
            <person name="Zhang Y."/>
            <person name="Zimmer A.D."/>
            <person name="Quatrano R.S."/>
            <person name="Mayer K.F.X."/>
            <person name="Goodstein D."/>
            <person name="Casacuberta J.M."/>
            <person name="Vandepoele K."/>
            <person name="Reski R."/>
            <person name="Cuming A.C."/>
            <person name="Tuskan G.A."/>
            <person name="Maumus F."/>
            <person name="Salse J."/>
            <person name="Schmutz J."/>
            <person name="Rensing S.A."/>
        </authorList>
    </citation>
    <scope>NUCLEOTIDE SEQUENCE [LARGE SCALE GENOMIC DNA]</scope>
    <source>
        <strain evidence="13 14">cv. Gransden 2004</strain>
    </source>
</reference>
<feature type="compositionally biased region" description="Polar residues" evidence="8">
    <location>
        <begin position="12"/>
        <end position="28"/>
    </location>
</feature>
<dbReference type="InterPro" id="IPR023362">
    <property type="entry name" value="PH-BEACH_dom"/>
</dbReference>
<dbReference type="SUPFAM" id="SSF49899">
    <property type="entry name" value="Concanavalin A-like lectins/glucanases"/>
    <property type="match status" value="1"/>
</dbReference>
<dbReference type="Pfam" id="PF14844">
    <property type="entry name" value="PH_BEACH"/>
    <property type="match status" value="1"/>
</dbReference>
<dbReference type="EnsemblPlants" id="Pp3c6_26100V3.1">
    <property type="protein sequence ID" value="Pp3c6_26100V3.1"/>
    <property type="gene ID" value="Pp3c6_26100"/>
</dbReference>
<keyword evidence="1 7" id="KW-0853">WD repeat</keyword>
<evidence type="ECO:0000313" key="12">
    <source>
        <dbReference type="EMBL" id="PNR53122.1"/>
    </source>
</evidence>
<evidence type="ECO:0000256" key="7">
    <source>
        <dbReference type="PROSITE-ProRule" id="PRU00221"/>
    </source>
</evidence>
<dbReference type="InterPro" id="IPR051944">
    <property type="entry name" value="BEACH_domain_protein"/>
</dbReference>
<gene>
    <name evidence="13" type="primary">LOC112283585</name>
    <name evidence="12" type="ORF">PHYPA_009497</name>
</gene>
<evidence type="ECO:0000259" key="9">
    <source>
        <dbReference type="PROSITE" id="PS50178"/>
    </source>
</evidence>
<dbReference type="InterPro" id="IPR019775">
    <property type="entry name" value="WD40_repeat_CS"/>
</dbReference>
<reference evidence="13" key="3">
    <citation type="submission" date="2020-12" db="UniProtKB">
        <authorList>
            <consortium name="EnsemblPlants"/>
        </authorList>
    </citation>
    <scope>IDENTIFICATION</scope>
</reference>
<dbReference type="SMART" id="SM00064">
    <property type="entry name" value="FYVE"/>
    <property type="match status" value="1"/>
</dbReference>
<dbReference type="Proteomes" id="UP000006727">
    <property type="component" value="Chromosome 6"/>
</dbReference>
<dbReference type="PROSITE" id="PS50294">
    <property type="entry name" value="WD_REPEATS_REGION"/>
    <property type="match status" value="1"/>
</dbReference>
<feature type="region of interest" description="Disordered" evidence="8">
    <location>
        <begin position="1"/>
        <end position="39"/>
    </location>
</feature>
<dbReference type="InterPro" id="IPR036322">
    <property type="entry name" value="WD40_repeat_dom_sf"/>
</dbReference>
<dbReference type="InterPro" id="IPR016024">
    <property type="entry name" value="ARM-type_fold"/>
</dbReference>
<dbReference type="InterPro" id="IPR036372">
    <property type="entry name" value="BEACH_dom_sf"/>
</dbReference>
<dbReference type="CDD" id="cd01201">
    <property type="entry name" value="PH_BEACH"/>
    <property type="match status" value="1"/>
</dbReference>
<dbReference type="PROSITE" id="PS50197">
    <property type="entry name" value="BEACH"/>
    <property type="match status" value="1"/>
</dbReference>
<accession>A0A2K1KH61</accession>
<keyword evidence="14" id="KW-1185">Reference proteome</keyword>
<sequence>MKWLERFKEKVSQTSFSPTSPQARLSRQCSEDGITRPREKDDLEQDFRSAWEDFRSSITEKEKEKALDVTVSLFCKVARQSSDPTRLALSLVDIRSFAFVVARALVTEIKKLREDGANGQLQADDLLSFFTGSQVEGNGKTGANLLFALEGLVSTELDVQPLIDAGLFPSLVTVLNCLLSSSIPPNSHTVFTNSGPCSTDSSTEPSNTSTLVAEGSELADPIPAVVETAIVDVSTPRALEAADTVSQNENPPGDGDECQHGEKGLPLVENVLQQPASDAVIQNETSGRVEVASLGQQPTSKADEAPVSVLDGIPMEERRALVEAGVVHVLKAMARHAGAAQSLLEDDALQLLFHMVATGVPAQKKGISDALDLQISTPLHLAQLRRHAMQILEAALMSDNGSTAQYVQTHELIEVLLSPVKNFLAESNGDASYIISVVALILKCVQLSSRPESRGIRLKDGFRKGKGYTCLEKLALQLAASPGSTEGNFESPIVNRDSLFPDASYGQVPGDRQTGMADGDSSGTLSPLLIRLLDIMVDFAQSGSRAQYRSSSGIGERSGRPATGKPVRALFEGIGSTSSFDTRELDLEGKIGDIEIVQTFQDVFLYTGNVMLQLEILDRLLRLFASHPDNYVLVQERRTMPLFLQNMGSYALILQERLLKVLEYAVTVVNCIPEQELLSLCYLLQQPYASPLRKTVLSFFGKLLSFDRNYKKVLREVGLLDLLLDDLRRCGLSEDPISKDNAEPLVESPSLELHIFEDKVTIGLAWECLLSLLKKSDGNQTVFRKANGVGYILPLVASASQRSGALRVLSCLICEDINQAHADELKSLLKIAHSGVVSGQNGVQNVLDIEAKEDILWCVWRILGANSTTRVVFGDGNGFGLLLSVLEGIHSGCNDPSVESIGDEAAPASSLAVHMEVLDALLHVITVAAAESPTNRNKLHECVSSQAFKRLLQRSGLLCPEFEQKVAERLFDVALERVHSPSQSNLGLPILSQGEGTKSFRIPGAEGEFLVNPGQAAQMDVYNAGPIEVLLFFLPQFTVKLQLRILVQVERFVNDSPWNQNALTSAGCVGHLLEVVKSMLQTKPSSLLSYALKIVEILGSFRLSASEMQTLGRIVWFNRDSSVGHMGQRLLQMVERMSQSSPFSSASLSFSPFIEFRMSRMGHACLRTPLGDRTWPPTAGYSFVCWARFEKLSAQNGQNSSGAEASKELHRNRSGSLGSVLRILTVGTAEDKSSICAELFLSDSGVLTLATSPTSYLCFKGVRLEEGIWYHLTIVHNKPNALAGLFQSSVAYLYLNGSLRHTGKLGYSASPVGKPLQVTVGTSSSFSEVSPFTWQLGSCYLFEEVLPAPAIFFMYVLGRGYRGLFQDTDMLRFIPYEACGGGNLMVLESLDTELLATLKAEGLSQNAGVAQLEGSGVIWDLEKLARFWAQLCGRHLIFAYDGSHAEDVVPAGVMSMVNLVDPMSAAASVLGGLPRLARIHGDVHICTPCNIADTMRKVGGVAVVLAMIEAADSCETLHLALSVLVSMLQSNPRNARDMQACRGYHLLALFLHRRMDYFEARDLDFLFRIASCEASFVQKPPQTTIPASEPAGHSRSLSAGFDTAMNLLGFSSRVPDDQTSNYGSTVEYPESLGMDGSIGGGVSDIECYDLPHEDIDCIVLANPEMMEHVLLDWTLWVTAPIGVQLGLLGFIERLVSMHRYRLHNLTVLRKLNLVQHLLVTLQRGDVDNVVLEKLVVLLGIILEDGFLPSELKYVADFVVMTFDPPHIVKGVSGITRESMGTQVIVRDLLLEMLIELQMTITADDTLDTWHKIVSSKLITFLLDEAVHPTSMRWVMTLLGACLLPSPTFAARFKSSGGFQALARVLPSFYDCPEIYYILFSLIFGKSVYPRQPEVRLLDFHALLPEDGNKAELVFTELLDSVISMAKAAFDRMIAQSESAKQTGDFSGFTVTLASDQTDGETLQGEALLHKTYAARLLGGVQAAPGMVSSLLRFMVDCAKMCKPFSMACRRSDFLESCVDLYFACIRSAAAVEGAQESKWETKDQLLEEDLEKTQFVESSNIRNGKLDVSGLTVVTEYPTETATRVSPKIASRTEEGFPDVAHISSISESEALTVDLAMSPTTSEMSRISMLTPKPTTPPVKSWLTHPLTLDLSETRQPTTTLSAPPTPPRSNKERTRHLSFSAISSISGNQSDVDFNFSDFGPPSSTSVTPSETLNAAITPRLLLQLESLGAGGGPCAAAASAILDFIAEVLAETLLEQAKSITVVESILEAVPMYVNSDAALIFQGLVLRRIINDLERRLMRDSEENHKKLDKNRWAPNLDTLSWLLVDRVYMGAFAEAGGPLNVLEYLLSMLQLANADGRVEDATPTAKGMLFTRSGGRQAESYVQSLLKNTNRMLMFCFLPQLINSPVEEDFPATNGKKINPSASGSEIVMESVPKCLERVSGDVGVTYQVILDKAAVLQLLLANRKIIFCTINVDLELVCALCINLFPMALDTEQSNKTVVFEVWKALLTHRSSALEDVLITRGSQGSVLMDVLHGGFDRLLKAGVQDFFVWLQENWESVQRVLEQRASTIWRDYVSAASRFPAARTKSMEVRRRREMSRRSRERSKMDTRHWEQMLERRVALELVREAMAAELRVLRQDKYGWILHAENGWADHLQQLVHERGIWPIVPEVCDEEPDWQLCPTEGPYRMRKKLERRKKNLSILGKSQLMEERQNDGVYKVSPNDGVNPLDKENPLHDQYVDLFSSDTQKRLGYSSKEFLASLEEDIGELKTEIGDDEEDMLSARVNWNEESFSGNSESQRPKAMSVASLKLAGEEVIDQVLGSPHGSVSPAVEEIMPEEANYLEQEMHEDGEYLIRPHLERGERIRFRYNCERVVGLDKRDGIFLIGEKCLYVIENYIIDENKCIKEKGEERDLSIIDQALGVRANSTGVVDMNISKQTEVAADSWAGGRAWAYSGGAWGKEKVKAGQNMPHPWRMWKLESVHELLKRRYQLRPVAIELFSMDGCNDLLVFHKNERDEVFKTLLAMNLPRNSMLDTTISAASKQEAGEGGRLFKMMAKSFSKRWQNGEISNFQYLMHLNTLAGRGYNDLTQYPVFPWILKDYTSEELDLSNPDTFRRLDKPMGALHPEREKEFRKRYETWEDPEIPRFHYGSHYSSAGSVLFYLIRLPPFSQENKQLQGGAFDHADRLFNSIKDTYLSASQGNTADVKELIPEFFYLPEFLENRFGFDFGVKQSGERVNDVLLPPWAKGSAREFVRKHREALESQYVSENLHHWIDLIFGFKQRGKPAVEALNVFYHLTYEGAVDIDRVPDPAMKAAVLAQINHFGQTPKLLFTKPHPKRKWVQKQPLALALRNYHLLAPQEMRPLSSRVSQIVIFQDKVYAAGANRILKPPSFTKYLCWGFSDRSLRIISYEQERLLSTHENLHDDGPVLCTGFSRDGRILVTGGADGVVSVWRQRKDGLRGQRRLHLQRSLCAHSQAVLCLAVSQPYSLIVSGSKDRTVIFWDLSSLEYVRQLPELPEPPTAIHANDMTGEVVTAAGTTLSVWSINGDCLAAVNTSHVAADTILSITSPHLSDWMEASWYVTGHQNGVIRLWHMELDNHSKLDRRASHRISCSWGSNELSKSCVTGGPPEYQLVLYKVLSWHKEPVTALSLGNDLKQLCSGDAGGHLVSWTLPDDGFKQTPSLEIEPDQCTTCQKELNLTEMKHHCRNCGQISCADCCNNHIVLEDLGYFSPVRVCGSCYESRQSCTGRQLTFSRTSSEVIRPSLLTEDSKNGSELAFELLNALKSANVTDVETNIT</sequence>
<dbReference type="InterPro" id="IPR001680">
    <property type="entry name" value="WD40_rpt"/>
</dbReference>
<evidence type="ECO:0000256" key="6">
    <source>
        <dbReference type="PROSITE-ProRule" id="PRU00091"/>
    </source>
</evidence>
<evidence type="ECO:0000313" key="14">
    <source>
        <dbReference type="Proteomes" id="UP000006727"/>
    </source>
</evidence>
<dbReference type="InterPro" id="IPR011989">
    <property type="entry name" value="ARM-like"/>
</dbReference>
<evidence type="ECO:0000256" key="1">
    <source>
        <dbReference type="ARBA" id="ARBA00022574"/>
    </source>
</evidence>
<dbReference type="Gramene" id="Pp3c6_26100V3.2">
    <property type="protein sequence ID" value="Pp3c6_26100V3.2"/>
    <property type="gene ID" value="Pp3c6_26100"/>
</dbReference>
<dbReference type="PROSITE" id="PS51783">
    <property type="entry name" value="PH_BEACH"/>
    <property type="match status" value="1"/>
</dbReference>
<dbReference type="PANTHER" id="PTHR46108">
    <property type="entry name" value="BLUE CHEESE"/>
    <property type="match status" value="1"/>
</dbReference>
<dbReference type="InterPro" id="IPR011993">
    <property type="entry name" value="PH-like_dom_sf"/>
</dbReference>
<dbReference type="SMART" id="SM00320">
    <property type="entry name" value="WD40"/>
    <property type="match status" value="3"/>
</dbReference>
<dbReference type="PROSITE" id="PS50178">
    <property type="entry name" value="ZF_FYVE"/>
    <property type="match status" value="1"/>
</dbReference>
<protein>
    <submittedName>
        <fullName evidence="12 13">Uncharacterized protein</fullName>
    </submittedName>
</protein>
<evidence type="ECO:0000256" key="3">
    <source>
        <dbReference type="ARBA" id="ARBA00022737"/>
    </source>
</evidence>
<dbReference type="Gene3D" id="2.30.29.30">
    <property type="entry name" value="Pleckstrin-homology domain (PH domain)/Phosphotyrosine-binding domain (PTB)"/>
    <property type="match status" value="1"/>
</dbReference>
<dbReference type="PaxDb" id="3218-PP1S53_78V6.1"/>
<dbReference type="SUPFAM" id="SSF81837">
    <property type="entry name" value="BEACH domain"/>
    <property type="match status" value="1"/>
</dbReference>
<evidence type="ECO:0000259" key="11">
    <source>
        <dbReference type="PROSITE" id="PS51783"/>
    </source>
</evidence>
<dbReference type="PROSITE" id="PS50082">
    <property type="entry name" value="WD_REPEATS_2"/>
    <property type="match status" value="2"/>
</dbReference>
<dbReference type="OMA" id="RWSANLD"/>
<proteinExistence type="predicted"/>
<dbReference type="Pfam" id="PF02138">
    <property type="entry name" value="Beach"/>
    <property type="match status" value="1"/>
</dbReference>